<dbReference type="RefSeq" id="WP_226590480.1">
    <property type="nucleotide sequence ID" value="NZ_BLAY01000173.1"/>
</dbReference>
<keyword evidence="1" id="KW-1133">Transmembrane helix</keyword>
<evidence type="ECO:0000313" key="4">
    <source>
        <dbReference type="Proteomes" id="UP001050975"/>
    </source>
</evidence>
<feature type="transmembrane region" description="Helical" evidence="1">
    <location>
        <begin position="150"/>
        <end position="173"/>
    </location>
</feature>
<feature type="transmembrane region" description="Helical" evidence="1">
    <location>
        <begin position="51"/>
        <end position="68"/>
    </location>
</feature>
<proteinExistence type="predicted"/>
<keyword evidence="1" id="KW-0812">Transmembrane</keyword>
<evidence type="ECO:0000313" key="3">
    <source>
        <dbReference type="EMBL" id="GET42638.1"/>
    </source>
</evidence>
<evidence type="ECO:0000259" key="2">
    <source>
        <dbReference type="Pfam" id="PF13548"/>
    </source>
</evidence>
<protein>
    <recommendedName>
        <fullName evidence="2">DUF4126 domain-containing protein</fullName>
    </recommendedName>
</protein>
<feature type="domain" description="DUF4126" evidence="2">
    <location>
        <begin position="7"/>
        <end position="176"/>
    </location>
</feature>
<name>A0AAV3XJ11_9CYAN</name>
<reference evidence="3" key="1">
    <citation type="submission" date="2019-10" db="EMBL/GenBank/DDBJ databases">
        <title>Draft genome sequece of Microseira wollei NIES-4236.</title>
        <authorList>
            <person name="Yamaguchi H."/>
            <person name="Suzuki S."/>
            <person name="Kawachi M."/>
        </authorList>
    </citation>
    <scope>NUCLEOTIDE SEQUENCE</scope>
    <source>
        <strain evidence="3">NIES-4236</strain>
    </source>
</reference>
<dbReference type="InterPro" id="IPR025196">
    <property type="entry name" value="DUF4126"/>
</dbReference>
<keyword evidence="4" id="KW-1185">Reference proteome</keyword>
<dbReference type="AlphaFoldDB" id="A0AAV3XJ11"/>
<dbReference type="Pfam" id="PF13548">
    <property type="entry name" value="DUF4126"/>
    <property type="match status" value="1"/>
</dbReference>
<gene>
    <name evidence="3" type="ORF">MiSe_74560</name>
</gene>
<comment type="caution">
    <text evidence="3">The sequence shown here is derived from an EMBL/GenBank/DDBJ whole genome shotgun (WGS) entry which is preliminary data.</text>
</comment>
<keyword evidence="1" id="KW-0472">Membrane</keyword>
<evidence type="ECO:0000256" key="1">
    <source>
        <dbReference type="SAM" id="Phobius"/>
    </source>
</evidence>
<sequence>MDILLGICIGISLSAACGFRIFVPPLVMSIAAISGHLTLAPGFEWMGSYEALTAFAIATLIEVLGYYIPWVDRVLDFLVTPIAVLSGTVMTASLLSHTDPLVQWSVAVIAGGGSAGIMKSLTNITRLFSTGTTGGIANPLLATIESVGAVVLSVLGIFVPIFTVVLLFVLLGFASARLWQIRATKQPRTSA</sequence>
<organism evidence="3 4">
    <name type="scientific">Microseira wollei NIES-4236</name>
    <dbReference type="NCBI Taxonomy" id="2530354"/>
    <lineage>
        <taxon>Bacteria</taxon>
        <taxon>Bacillati</taxon>
        <taxon>Cyanobacteriota</taxon>
        <taxon>Cyanophyceae</taxon>
        <taxon>Oscillatoriophycideae</taxon>
        <taxon>Aerosakkonematales</taxon>
        <taxon>Aerosakkonemataceae</taxon>
        <taxon>Microseira</taxon>
    </lineage>
</organism>
<dbReference type="Proteomes" id="UP001050975">
    <property type="component" value="Unassembled WGS sequence"/>
</dbReference>
<accession>A0AAV3XJ11</accession>
<dbReference type="EMBL" id="BLAY01000173">
    <property type="protein sequence ID" value="GET42638.1"/>
    <property type="molecule type" value="Genomic_DNA"/>
</dbReference>
<feature type="transmembrane region" description="Helical" evidence="1">
    <location>
        <begin position="75"/>
        <end position="95"/>
    </location>
</feature>